<dbReference type="EMBL" id="JACIDR010000002">
    <property type="protein sequence ID" value="MBB3973136.1"/>
    <property type="molecule type" value="Genomic_DNA"/>
</dbReference>
<dbReference type="PANTHER" id="PTHR23419">
    <property type="entry name" value="DIVALENT CATION TOLERANCE CUTA-RELATED"/>
    <property type="match status" value="1"/>
</dbReference>
<dbReference type="InterPro" id="IPR011322">
    <property type="entry name" value="N-reg_PII-like_a/b"/>
</dbReference>
<evidence type="ECO:0000256" key="1">
    <source>
        <dbReference type="ARBA" id="ARBA00010169"/>
    </source>
</evidence>
<evidence type="ECO:0000313" key="3">
    <source>
        <dbReference type="Proteomes" id="UP000528964"/>
    </source>
</evidence>
<dbReference type="GO" id="GO:0010038">
    <property type="term" value="P:response to metal ion"/>
    <property type="evidence" value="ECO:0007669"/>
    <property type="project" value="InterPro"/>
</dbReference>
<reference evidence="2 3" key="1">
    <citation type="submission" date="2020-08" db="EMBL/GenBank/DDBJ databases">
        <title>Genomic Encyclopedia of Type Strains, Phase IV (KMG-IV): sequencing the most valuable type-strain genomes for metagenomic binning, comparative biology and taxonomic classification.</title>
        <authorList>
            <person name="Goeker M."/>
        </authorList>
    </citation>
    <scope>NUCLEOTIDE SEQUENCE [LARGE SCALE GENOMIC DNA]</scope>
    <source>
        <strain evidence="2 3">DSM 25481</strain>
    </source>
</reference>
<evidence type="ECO:0000313" key="2">
    <source>
        <dbReference type="EMBL" id="MBB3973136.1"/>
    </source>
</evidence>
<dbReference type="InterPro" id="IPR015867">
    <property type="entry name" value="N-reg_PII/ATP_PRibTrfase_C"/>
</dbReference>
<accession>A0A7W6D1Y7</accession>
<dbReference type="AlphaFoldDB" id="A0A7W6D1Y7"/>
<protein>
    <submittedName>
        <fullName evidence="2">Periplasmic divalent cation tolerance protein</fullName>
    </submittedName>
</protein>
<gene>
    <name evidence="2" type="ORF">GGR24_001793</name>
</gene>
<dbReference type="Proteomes" id="UP000528964">
    <property type="component" value="Unassembled WGS sequence"/>
</dbReference>
<dbReference type="RefSeq" id="WP_183394984.1">
    <property type="nucleotide sequence ID" value="NZ_JACIDR010000002.1"/>
</dbReference>
<dbReference type="InterPro" id="IPR004323">
    <property type="entry name" value="Ion_tolerance_CutA"/>
</dbReference>
<dbReference type="Gene3D" id="3.30.70.120">
    <property type="match status" value="1"/>
</dbReference>
<dbReference type="GO" id="GO:0005507">
    <property type="term" value="F:copper ion binding"/>
    <property type="evidence" value="ECO:0007669"/>
    <property type="project" value="TreeGrafter"/>
</dbReference>
<sequence length="121" mass="12747">MPDFVIVTTTTDDRAVADAIAQAAVEGGEAACARIGSAESVYRWQGELCRTPEFVVELKTTSAAAERVRRTIARLHNYELPEILVLPVLGGSAGYLGWLRDQVAPVESGGSGDPGTESSIG</sequence>
<keyword evidence="3" id="KW-1185">Reference proteome</keyword>
<comment type="caution">
    <text evidence="2">The sequence shown here is derived from an EMBL/GenBank/DDBJ whole genome shotgun (WGS) entry which is preliminary data.</text>
</comment>
<comment type="similarity">
    <text evidence="1">Belongs to the CutA family.</text>
</comment>
<dbReference type="PANTHER" id="PTHR23419:SF8">
    <property type="entry name" value="FI09726P"/>
    <property type="match status" value="1"/>
</dbReference>
<dbReference type="Pfam" id="PF03091">
    <property type="entry name" value="CutA1"/>
    <property type="match status" value="1"/>
</dbReference>
<name>A0A7W6D1Y7_9HYPH</name>
<dbReference type="SUPFAM" id="SSF54913">
    <property type="entry name" value="GlnB-like"/>
    <property type="match status" value="1"/>
</dbReference>
<proteinExistence type="inferred from homology"/>
<organism evidence="2 3">
    <name type="scientific">Hansschlegelia beijingensis</name>
    <dbReference type="NCBI Taxonomy" id="1133344"/>
    <lineage>
        <taxon>Bacteria</taxon>
        <taxon>Pseudomonadati</taxon>
        <taxon>Pseudomonadota</taxon>
        <taxon>Alphaproteobacteria</taxon>
        <taxon>Hyphomicrobiales</taxon>
        <taxon>Methylopilaceae</taxon>
        <taxon>Hansschlegelia</taxon>
    </lineage>
</organism>